<sequence length="186" mass="21121">MNPIELQTPRLRLRRWREEDREPFAALNQDARVMEHFPGLIPRDRSDATVDACINAFATRGWGNWAIERRDTGEFIGFTGLSIPQRRFHFSPCVEVGWRLAHAHWGQGFATEAARVALQVGFQQLDLDEIVSMTAVGNLRSQAVMRRIGLVDTGEVFEHPGVPEGHPVRPHCLFKISAEQWRAARG</sequence>
<dbReference type="RefSeq" id="WP_341424719.1">
    <property type="nucleotide sequence ID" value="NZ_JBBUTG010000003.1"/>
</dbReference>
<proteinExistence type="predicted"/>
<dbReference type="InterPro" id="IPR051531">
    <property type="entry name" value="N-acetyltransferase"/>
</dbReference>
<accession>A0ABU9BKI6</accession>
<dbReference type="InterPro" id="IPR000182">
    <property type="entry name" value="GNAT_dom"/>
</dbReference>
<evidence type="ECO:0000313" key="3">
    <source>
        <dbReference type="Proteomes" id="UP001371218"/>
    </source>
</evidence>
<evidence type="ECO:0000313" key="2">
    <source>
        <dbReference type="EMBL" id="MEK8030351.1"/>
    </source>
</evidence>
<gene>
    <name evidence="2" type="ORF">AACH06_05895</name>
</gene>
<dbReference type="Pfam" id="PF13302">
    <property type="entry name" value="Acetyltransf_3"/>
    <property type="match status" value="1"/>
</dbReference>
<evidence type="ECO:0000259" key="1">
    <source>
        <dbReference type="PROSITE" id="PS51186"/>
    </source>
</evidence>
<comment type="caution">
    <text evidence="2">The sequence shown here is derived from an EMBL/GenBank/DDBJ whole genome shotgun (WGS) entry which is preliminary data.</text>
</comment>
<dbReference type="Gene3D" id="3.40.630.30">
    <property type="match status" value="1"/>
</dbReference>
<dbReference type="PANTHER" id="PTHR43792">
    <property type="entry name" value="GNAT FAMILY, PUTATIVE (AFU_ORTHOLOGUE AFUA_3G00765)-RELATED-RELATED"/>
    <property type="match status" value="1"/>
</dbReference>
<dbReference type="Proteomes" id="UP001371218">
    <property type="component" value="Unassembled WGS sequence"/>
</dbReference>
<dbReference type="PROSITE" id="PS51186">
    <property type="entry name" value="GNAT"/>
    <property type="match status" value="1"/>
</dbReference>
<protein>
    <submittedName>
        <fullName evidence="2">GNAT family N-acetyltransferase</fullName>
    </submittedName>
</protein>
<dbReference type="EMBL" id="JBBUTG010000003">
    <property type="protein sequence ID" value="MEK8030351.1"/>
    <property type="molecule type" value="Genomic_DNA"/>
</dbReference>
<reference evidence="2 3" key="1">
    <citation type="submission" date="2024-04" db="EMBL/GenBank/DDBJ databases">
        <title>Novel species of the genus Ideonella isolated from streams.</title>
        <authorList>
            <person name="Lu H."/>
        </authorList>
    </citation>
    <scope>NUCLEOTIDE SEQUENCE [LARGE SCALE GENOMIC DNA]</scope>
    <source>
        <strain evidence="2 3">DXS29W</strain>
    </source>
</reference>
<feature type="domain" description="N-acetyltransferase" evidence="1">
    <location>
        <begin position="11"/>
        <end position="169"/>
    </location>
</feature>
<dbReference type="PANTHER" id="PTHR43792:SF1">
    <property type="entry name" value="N-ACETYLTRANSFERASE DOMAIN-CONTAINING PROTEIN"/>
    <property type="match status" value="1"/>
</dbReference>
<organism evidence="2 3">
    <name type="scientific">Ideonella lacteola</name>
    <dbReference type="NCBI Taxonomy" id="2984193"/>
    <lineage>
        <taxon>Bacteria</taxon>
        <taxon>Pseudomonadati</taxon>
        <taxon>Pseudomonadota</taxon>
        <taxon>Betaproteobacteria</taxon>
        <taxon>Burkholderiales</taxon>
        <taxon>Sphaerotilaceae</taxon>
        <taxon>Ideonella</taxon>
    </lineage>
</organism>
<name>A0ABU9BKI6_9BURK</name>
<dbReference type="SUPFAM" id="SSF55729">
    <property type="entry name" value="Acyl-CoA N-acyltransferases (Nat)"/>
    <property type="match status" value="1"/>
</dbReference>
<dbReference type="InterPro" id="IPR016181">
    <property type="entry name" value="Acyl_CoA_acyltransferase"/>
</dbReference>
<keyword evidence="3" id="KW-1185">Reference proteome</keyword>